<organism evidence="6 7">
    <name type="scientific">Bradyrhizobium retamae</name>
    <dbReference type="NCBI Taxonomy" id="1300035"/>
    <lineage>
        <taxon>Bacteria</taxon>
        <taxon>Pseudomonadati</taxon>
        <taxon>Pseudomonadota</taxon>
        <taxon>Alphaproteobacteria</taxon>
        <taxon>Hyphomicrobiales</taxon>
        <taxon>Nitrobacteraceae</taxon>
        <taxon>Bradyrhizobium</taxon>
    </lineage>
</organism>
<keyword evidence="7" id="KW-1185">Reference proteome</keyword>
<dbReference type="SUPFAM" id="SSF56281">
    <property type="entry name" value="Metallo-hydrolase/oxidoreductase"/>
    <property type="match status" value="1"/>
</dbReference>
<evidence type="ECO:0000313" key="6">
    <source>
        <dbReference type="EMBL" id="KRR15792.1"/>
    </source>
</evidence>
<gene>
    <name evidence="6" type="ORF">CQ13_13775</name>
</gene>
<dbReference type="OrthoDB" id="9773738at2"/>
<dbReference type="PANTHER" id="PTHR42978:SF3">
    <property type="entry name" value="BLR3078 PROTEIN"/>
    <property type="match status" value="1"/>
</dbReference>
<protein>
    <submittedName>
        <fullName evidence="6">MBL fold metallo-hydrolase</fullName>
    </submittedName>
</protein>
<comment type="similarity">
    <text evidence="1">Belongs to the metallo-beta-lactamase superfamily.</text>
</comment>
<comment type="caution">
    <text evidence="6">The sequence shown here is derived from an EMBL/GenBank/DDBJ whole genome shotgun (WGS) entry which is preliminary data.</text>
</comment>
<dbReference type="InterPro" id="IPR001279">
    <property type="entry name" value="Metallo-B-lactamas"/>
</dbReference>
<dbReference type="InterPro" id="IPR051013">
    <property type="entry name" value="MBL_superfamily_lactonases"/>
</dbReference>
<dbReference type="CDD" id="cd07742">
    <property type="entry name" value="metallo-hydrolase-like_MBL-fold"/>
    <property type="match status" value="1"/>
</dbReference>
<evidence type="ECO:0000256" key="2">
    <source>
        <dbReference type="ARBA" id="ARBA00022723"/>
    </source>
</evidence>
<dbReference type="RefSeq" id="WP_057848130.1">
    <property type="nucleotide sequence ID" value="NZ_LLYA01000225.1"/>
</dbReference>
<dbReference type="Pfam" id="PF00753">
    <property type="entry name" value="Lactamase_B"/>
    <property type="match status" value="1"/>
</dbReference>
<proteinExistence type="inferred from homology"/>
<accession>A0A0R3MEU0</accession>
<evidence type="ECO:0000256" key="4">
    <source>
        <dbReference type="ARBA" id="ARBA00022833"/>
    </source>
</evidence>
<dbReference type="InterPro" id="IPR036866">
    <property type="entry name" value="RibonucZ/Hydroxyglut_hydro"/>
</dbReference>
<keyword evidence="3 6" id="KW-0378">Hydrolase</keyword>
<keyword evidence="4" id="KW-0862">Zinc</keyword>
<evidence type="ECO:0000256" key="1">
    <source>
        <dbReference type="ARBA" id="ARBA00007749"/>
    </source>
</evidence>
<dbReference type="PANTHER" id="PTHR42978">
    <property type="entry name" value="QUORUM-QUENCHING LACTONASE YTNP-RELATED-RELATED"/>
    <property type="match status" value="1"/>
</dbReference>
<dbReference type="AlphaFoldDB" id="A0A0R3MEU0"/>
<dbReference type="Proteomes" id="UP000052023">
    <property type="component" value="Unassembled WGS sequence"/>
</dbReference>
<dbReference type="EMBL" id="LLYA01000225">
    <property type="protein sequence ID" value="KRR15792.1"/>
    <property type="molecule type" value="Genomic_DNA"/>
</dbReference>
<sequence length="285" mass="31707">MRVHHLNTGTMCPIGRRLVNGTGSIFQRARMVCHCLLIETNDGLALVDTGIGLDDIANPPRLGPKWVRQTTPRLDPAETAVRQIEALGYSKSDVRHLLLTHLDRDHAGGIPDFPNAKVHVHRREHDMAVTGRMPAPKGRYITAQWQHGPQWAFYGEGGEDWFGFKGVRALGDREPDILMIPLPGHTLGHCGIALRSGGKWLLHAGDAYFFHGQVQASPRVPLVLGMFQCRGDMDRAMRIENQQRLRTLKANHGDAVTIFNSHDPVDYENCRCGQHQDVPAHARAG</sequence>
<evidence type="ECO:0000259" key="5">
    <source>
        <dbReference type="SMART" id="SM00849"/>
    </source>
</evidence>
<dbReference type="GO" id="GO:0016787">
    <property type="term" value="F:hydrolase activity"/>
    <property type="evidence" value="ECO:0007669"/>
    <property type="project" value="UniProtKB-KW"/>
</dbReference>
<name>A0A0R3MEU0_9BRAD</name>
<feature type="domain" description="Metallo-beta-lactamase" evidence="5">
    <location>
        <begin position="32"/>
        <end position="262"/>
    </location>
</feature>
<evidence type="ECO:0000313" key="7">
    <source>
        <dbReference type="Proteomes" id="UP000052023"/>
    </source>
</evidence>
<dbReference type="SMART" id="SM00849">
    <property type="entry name" value="Lactamase_B"/>
    <property type="match status" value="1"/>
</dbReference>
<keyword evidence="2" id="KW-0479">Metal-binding</keyword>
<dbReference type="Gene3D" id="3.60.15.10">
    <property type="entry name" value="Ribonuclease Z/Hydroxyacylglutathione hydrolase-like"/>
    <property type="match status" value="1"/>
</dbReference>
<dbReference type="GO" id="GO:0046872">
    <property type="term" value="F:metal ion binding"/>
    <property type="evidence" value="ECO:0007669"/>
    <property type="project" value="UniProtKB-KW"/>
</dbReference>
<reference evidence="6 7" key="1">
    <citation type="submission" date="2014-03" db="EMBL/GenBank/DDBJ databases">
        <title>Bradyrhizobium valentinum sp. nov., isolated from effective nodules of Lupinus mariae-josephae, a lupine endemic of basic-lime soils in Eastern Spain.</title>
        <authorList>
            <person name="Duran D."/>
            <person name="Rey L."/>
            <person name="Navarro A."/>
            <person name="Busquets A."/>
            <person name="Imperial J."/>
            <person name="Ruiz-Argueso T."/>
        </authorList>
    </citation>
    <scope>NUCLEOTIDE SEQUENCE [LARGE SCALE GENOMIC DNA]</scope>
    <source>
        <strain evidence="6 7">Ro19</strain>
    </source>
</reference>
<evidence type="ECO:0000256" key="3">
    <source>
        <dbReference type="ARBA" id="ARBA00022801"/>
    </source>
</evidence>